<sequence>MMLLAPALDDTARSADRAGQRSRFQSRGKDFPEIDEAGHEGLPEGIAVLDDVADLNLSDCLRAPSSRHRR</sequence>
<reference evidence="3" key="1">
    <citation type="journal article" date="2019" name="Int. J. Syst. Evol. Microbiol.">
        <title>The Global Catalogue of Microorganisms (GCM) 10K type strain sequencing project: providing services to taxonomists for standard genome sequencing and annotation.</title>
        <authorList>
            <consortium name="The Broad Institute Genomics Platform"/>
            <consortium name="The Broad Institute Genome Sequencing Center for Infectious Disease"/>
            <person name="Wu L."/>
            <person name="Ma J."/>
        </authorList>
    </citation>
    <scope>NUCLEOTIDE SEQUENCE [LARGE SCALE GENOMIC DNA]</scope>
    <source>
        <strain evidence="3">CGMCC 1.12849</strain>
    </source>
</reference>
<feature type="region of interest" description="Disordered" evidence="1">
    <location>
        <begin position="1"/>
        <end position="38"/>
    </location>
</feature>
<dbReference type="Proteomes" id="UP001595884">
    <property type="component" value="Unassembled WGS sequence"/>
</dbReference>
<evidence type="ECO:0000256" key="1">
    <source>
        <dbReference type="SAM" id="MobiDB-lite"/>
    </source>
</evidence>
<dbReference type="EMBL" id="JBHSHE010000023">
    <property type="protein sequence ID" value="MFC4715788.1"/>
    <property type="molecule type" value="Genomic_DNA"/>
</dbReference>
<accession>A0ABV9MMH5</accession>
<comment type="caution">
    <text evidence="2">The sequence shown here is derived from an EMBL/GenBank/DDBJ whole genome shotgun (WGS) entry which is preliminary data.</text>
</comment>
<feature type="compositionally biased region" description="Basic and acidic residues" evidence="1">
    <location>
        <begin position="27"/>
        <end position="38"/>
    </location>
</feature>
<dbReference type="RefSeq" id="WP_141392917.1">
    <property type="nucleotide sequence ID" value="NZ_BAAAVQ010000010.1"/>
</dbReference>
<protein>
    <submittedName>
        <fullName evidence="2">Uncharacterized protein</fullName>
    </submittedName>
</protein>
<evidence type="ECO:0000313" key="2">
    <source>
        <dbReference type="EMBL" id="MFC4715788.1"/>
    </source>
</evidence>
<feature type="compositionally biased region" description="Basic and acidic residues" evidence="1">
    <location>
        <begin position="10"/>
        <end position="19"/>
    </location>
</feature>
<evidence type="ECO:0000313" key="3">
    <source>
        <dbReference type="Proteomes" id="UP001595884"/>
    </source>
</evidence>
<keyword evidence="3" id="KW-1185">Reference proteome</keyword>
<proteinExistence type="predicted"/>
<name>A0ABV9MMH5_9MICC</name>
<gene>
    <name evidence="2" type="ORF">ACFO7V_06505</name>
</gene>
<organism evidence="2 3">
    <name type="scientific">Glutamicibacter bergerei</name>
    <dbReference type="NCBI Taxonomy" id="256702"/>
    <lineage>
        <taxon>Bacteria</taxon>
        <taxon>Bacillati</taxon>
        <taxon>Actinomycetota</taxon>
        <taxon>Actinomycetes</taxon>
        <taxon>Micrococcales</taxon>
        <taxon>Micrococcaceae</taxon>
        <taxon>Glutamicibacter</taxon>
    </lineage>
</organism>